<organism evidence="1 2">
    <name type="scientific">Chitinophaga filiformis</name>
    <name type="common">Myxococcus filiformis</name>
    <name type="synonym">Flexibacter filiformis</name>
    <dbReference type="NCBI Taxonomy" id="104663"/>
    <lineage>
        <taxon>Bacteria</taxon>
        <taxon>Pseudomonadati</taxon>
        <taxon>Bacteroidota</taxon>
        <taxon>Chitinophagia</taxon>
        <taxon>Chitinophagales</taxon>
        <taxon>Chitinophagaceae</taxon>
        <taxon>Chitinophaga</taxon>
    </lineage>
</organism>
<protein>
    <submittedName>
        <fullName evidence="1">Uncharacterized protein</fullName>
    </submittedName>
</protein>
<evidence type="ECO:0000313" key="1">
    <source>
        <dbReference type="EMBL" id="SDF77458.1"/>
    </source>
</evidence>
<dbReference type="AlphaFoldDB" id="A0A1G7NTL9"/>
<evidence type="ECO:0000313" key="2">
    <source>
        <dbReference type="Proteomes" id="UP000199045"/>
    </source>
</evidence>
<accession>A0A1G7NTL9</accession>
<dbReference type="EMBL" id="FNBN01000002">
    <property type="protein sequence ID" value="SDF77458.1"/>
    <property type="molecule type" value="Genomic_DNA"/>
</dbReference>
<proteinExistence type="predicted"/>
<dbReference type="Proteomes" id="UP000199045">
    <property type="component" value="Unassembled WGS sequence"/>
</dbReference>
<dbReference type="OrthoDB" id="675688at2"/>
<dbReference type="RefSeq" id="WP_089831696.1">
    <property type="nucleotide sequence ID" value="NZ_FNBN01000002.1"/>
</dbReference>
<name>A0A1G7NTL9_CHIFI</name>
<sequence>MTFKKHAHTLITLSLIIVLPCCYSPKIFLSEEEKEFADSLATAYSADISLQHDYNAVKENKKNGQFWIEVKNPQHEDLCSKDSTSLKAISKGIATQVFKIMKYKQNYNSIEIVFVESEFPDKQTESVICRKITQVSTSNFNTVQVTYWH</sequence>
<reference evidence="2" key="1">
    <citation type="submission" date="2016-10" db="EMBL/GenBank/DDBJ databases">
        <authorList>
            <person name="Varghese N."/>
            <person name="Submissions S."/>
        </authorList>
    </citation>
    <scope>NUCLEOTIDE SEQUENCE [LARGE SCALE GENOMIC DNA]</scope>
    <source>
        <strain evidence="2">DSM 527</strain>
    </source>
</reference>
<gene>
    <name evidence="1" type="ORF">SAMN04488121_102939</name>
</gene>